<keyword evidence="7" id="KW-0325">Glycoprotein</keyword>
<evidence type="ECO:0000256" key="3">
    <source>
        <dbReference type="ARBA" id="ARBA00022475"/>
    </source>
</evidence>
<evidence type="ECO:0000313" key="12">
    <source>
        <dbReference type="Proteomes" id="UP001432322"/>
    </source>
</evidence>
<comment type="subcellular location">
    <subcellularLocation>
        <location evidence="1">Cell membrane</location>
        <topology evidence="1">Multi-pass membrane protein</topology>
    </subcellularLocation>
</comment>
<feature type="compositionally biased region" description="Low complexity" evidence="8">
    <location>
        <begin position="869"/>
        <end position="886"/>
    </location>
</feature>
<comment type="caution">
    <text evidence="11">The sequence shown here is derived from an EMBL/GenBank/DDBJ whole genome shotgun (WGS) entry which is preliminary data.</text>
</comment>
<dbReference type="PROSITE" id="PS50156">
    <property type="entry name" value="SSD"/>
    <property type="match status" value="1"/>
</dbReference>
<dbReference type="PANTHER" id="PTHR10796">
    <property type="entry name" value="PATCHED-RELATED"/>
    <property type="match status" value="1"/>
</dbReference>
<feature type="transmembrane region" description="Helical" evidence="9">
    <location>
        <begin position="746"/>
        <end position="769"/>
    </location>
</feature>
<feature type="transmembrane region" description="Helical" evidence="9">
    <location>
        <begin position="512"/>
        <end position="533"/>
    </location>
</feature>
<dbReference type="InterPro" id="IPR003392">
    <property type="entry name" value="PTHD_SSD"/>
</dbReference>
<organism evidence="11 12">
    <name type="scientific">Pristionchus fissidentatus</name>
    <dbReference type="NCBI Taxonomy" id="1538716"/>
    <lineage>
        <taxon>Eukaryota</taxon>
        <taxon>Metazoa</taxon>
        <taxon>Ecdysozoa</taxon>
        <taxon>Nematoda</taxon>
        <taxon>Chromadorea</taxon>
        <taxon>Rhabditida</taxon>
        <taxon>Rhabditina</taxon>
        <taxon>Diplogasteromorpha</taxon>
        <taxon>Diplogasteroidea</taxon>
        <taxon>Neodiplogasteridae</taxon>
        <taxon>Pristionchus</taxon>
    </lineage>
</organism>
<accession>A0AAV5VAP6</accession>
<evidence type="ECO:0000256" key="4">
    <source>
        <dbReference type="ARBA" id="ARBA00022692"/>
    </source>
</evidence>
<dbReference type="EMBL" id="BTSY01000002">
    <property type="protein sequence ID" value="GMT15323.1"/>
    <property type="molecule type" value="Genomic_DNA"/>
</dbReference>
<evidence type="ECO:0000256" key="2">
    <source>
        <dbReference type="ARBA" id="ARBA00005585"/>
    </source>
</evidence>
<feature type="transmembrane region" description="Helical" evidence="9">
    <location>
        <begin position="424"/>
        <end position="445"/>
    </location>
</feature>
<dbReference type="Pfam" id="PF02460">
    <property type="entry name" value="Patched"/>
    <property type="match status" value="1"/>
</dbReference>
<comment type="similarity">
    <text evidence="2">Belongs to the patched family.</text>
</comment>
<feature type="transmembrane region" description="Helical" evidence="9">
    <location>
        <begin position="334"/>
        <end position="354"/>
    </location>
</feature>
<name>A0AAV5VAP6_9BILA</name>
<feature type="domain" description="SSD" evidence="10">
    <location>
        <begin position="269"/>
        <end position="443"/>
    </location>
</feature>
<dbReference type="InterPro" id="IPR051697">
    <property type="entry name" value="Patched_domain-protein"/>
</dbReference>
<dbReference type="Proteomes" id="UP001432322">
    <property type="component" value="Unassembled WGS sequence"/>
</dbReference>
<gene>
    <name evidence="11" type="ORF">PFISCL1PPCAC_6620</name>
</gene>
<feature type="non-terminal residue" evidence="11">
    <location>
        <position position="1"/>
    </location>
</feature>
<feature type="transmembrane region" description="Helical" evidence="9">
    <location>
        <begin position="393"/>
        <end position="412"/>
    </location>
</feature>
<keyword evidence="5 9" id="KW-1133">Transmembrane helix</keyword>
<dbReference type="GO" id="GO:0030659">
    <property type="term" value="C:cytoplasmic vesicle membrane"/>
    <property type="evidence" value="ECO:0007669"/>
    <property type="project" value="TreeGrafter"/>
</dbReference>
<evidence type="ECO:0000259" key="10">
    <source>
        <dbReference type="PROSITE" id="PS50156"/>
    </source>
</evidence>
<protein>
    <recommendedName>
        <fullName evidence="10">SSD domain-containing protein</fullName>
    </recommendedName>
</protein>
<proteinExistence type="inferred from homology"/>
<keyword evidence="3" id="KW-1003">Cell membrane</keyword>
<evidence type="ECO:0000256" key="1">
    <source>
        <dbReference type="ARBA" id="ARBA00004651"/>
    </source>
</evidence>
<keyword evidence="6 9" id="KW-0472">Membrane</keyword>
<dbReference type="AlphaFoldDB" id="A0AAV5VAP6"/>
<dbReference type="GO" id="GO:0018996">
    <property type="term" value="P:molting cycle, collagen and cuticulin-based cuticle"/>
    <property type="evidence" value="ECO:0007669"/>
    <property type="project" value="TreeGrafter"/>
</dbReference>
<dbReference type="GO" id="GO:0006897">
    <property type="term" value="P:endocytosis"/>
    <property type="evidence" value="ECO:0007669"/>
    <property type="project" value="TreeGrafter"/>
</dbReference>
<feature type="transmembrane region" description="Helical" evidence="9">
    <location>
        <begin position="817"/>
        <end position="845"/>
    </location>
</feature>
<evidence type="ECO:0000256" key="9">
    <source>
        <dbReference type="SAM" id="Phobius"/>
    </source>
</evidence>
<dbReference type="FunFam" id="1.20.1640.10:FF:000013">
    <property type="entry name" value="PaTched Related family"/>
    <property type="match status" value="1"/>
</dbReference>
<evidence type="ECO:0000313" key="11">
    <source>
        <dbReference type="EMBL" id="GMT15323.1"/>
    </source>
</evidence>
<feature type="region of interest" description="Disordered" evidence="8">
    <location>
        <begin position="869"/>
        <end position="895"/>
    </location>
</feature>
<dbReference type="GO" id="GO:0005886">
    <property type="term" value="C:plasma membrane"/>
    <property type="evidence" value="ECO:0007669"/>
    <property type="project" value="UniProtKB-SubCell"/>
</dbReference>
<sequence length="895" mass="99841">LLSNHFFQCGNLVVNHAWKLLILSTILTIIGTIKIPLSNLSNAISDFTPLDAPSYLEYQAQQNFFDGGLQANTIYAFVTAKDGGSMYTVPRMAEAIRVLDLISSDFKLNTTGGEVAFDQFCRAFCVINEPVRTFFNGMRLMATLGDNATTVNMGYPDTTVMGVRSHMDPNIFGVKIVINRNGRRVIVPTSDAEDLNTGEQLHNNLRDFKMVVFNFKSEFDPSISKKAIEKWEHDIVRYFQRDFNSSLIGVRIYAESFITSEVVRSGLSLLPFLVIGFIIMVSFSATSFCVSAIALNQLAWNKMWLAFFACATPFMACGVGLGGMLFVGMRFGTILCVTPFLILAIGVDDAYLMVNAWQQITNSRRREDLRGATANSELLHRTKEMLIETGPSIAITTITNVAAFAISAVSGAPEIQLFSVGNAVCVLLSFVFQLTVYGSVMVILGRKELAEEFTMRGNLPEIKNETEKEPNPLDATLRVDEIRLENRKKKDGLTTIAQKMLRAYCELLSNRFVVAVIMIVVAIYLVIAFTGTMRIKAELRPERLFLRNSPFTKLFADRQDYIIPHYSVAWIYVLNPGDIYEPNRRALIDSMVHDFETLPQSVGKYSTKLWMREYDEFARVCFSSLIYCSSEPAMTRFVFTTAYKGEELRDWSNRATLLKQWRDIAKTYSALNVTVYQDDSKFLDIIETMVPQSMQSALLTFASMFVVACLFIPAPLVLFTATFTILSTSLGVFGFMAWIGTELDPILMSATIMSIGFSVDIPAHIAYHYHQTKGHFSTVVDRLEHTISRVGFPIAQASLSTILCVSSLFFVELHMSTIFASTMLCVVIIGTIHGLFVMPAIFSAFTLLSQWAMSGLCARYRTDSINITSSSSSNTNSSQPSNISSNVGSTTIMVQ</sequence>
<keyword evidence="12" id="KW-1185">Reference proteome</keyword>
<dbReference type="InterPro" id="IPR000731">
    <property type="entry name" value="SSD"/>
</dbReference>
<feature type="transmembrane region" description="Helical" evidence="9">
    <location>
        <begin position="698"/>
        <end position="726"/>
    </location>
</feature>
<reference evidence="11" key="1">
    <citation type="submission" date="2023-10" db="EMBL/GenBank/DDBJ databases">
        <title>Genome assembly of Pristionchus species.</title>
        <authorList>
            <person name="Yoshida K."/>
            <person name="Sommer R.J."/>
        </authorList>
    </citation>
    <scope>NUCLEOTIDE SEQUENCE</scope>
    <source>
        <strain evidence="11">RS5133</strain>
    </source>
</reference>
<evidence type="ECO:0000256" key="7">
    <source>
        <dbReference type="ARBA" id="ARBA00023180"/>
    </source>
</evidence>
<feature type="transmembrane region" description="Helical" evidence="9">
    <location>
        <begin position="305"/>
        <end position="327"/>
    </location>
</feature>
<keyword evidence="4 9" id="KW-0812">Transmembrane</keyword>
<feature type="transmembrane region" description="Helical" evidence="9">
    <location>
        <begin position="790"/>
        <end position="811"/>
    </location>
</feature>
<dbReference type="PANTHER" id="PTHR10796:SF122">
    <property type="entry name" value="SSD DOMAIN-CONTAINING PROTEIN"/>
    <property type="match status" value="1"/>
</dbReference>
<dbReference type="Gene3D" id="1.20.1640.10">
    <property type="entry name" value="Multidrug efflux transporter AcrB transmembrane domain"/>
    <property type="match status" value="2"/>
</dbReference>
<evidence type="ECO:0000256" key="8">
    <source>
        <dbReference type="SAM" id="MobiDB-lite"/>
    </source>
</evidence>
<evidence type="ECO:0000256" key="6">
    <source>
        <dbReference type="ARBA" id="ARBA00023136"/>
    </source>
</evidence>
<feature type="transmembrane region" description="Helical" evidence="9">
    <location>
        <begin position="269"/>
        <end position="293"/>
    </location>
</feature>
<dbReference type="SUPFAM" id="SSF82866">
    <property type="entry name" value="Multidrug efflux transporter AcrB transmembrane domain"/>
    <property type="match status" value="2"/>
</dbReference>
<evidence type="ECO:0000256" key="5">
    <source>
        <dbReference type="ARBA" id="ARBA00022989"/>
    </source>
</evidence>